<dbReference type="InterPro" id="IPR036390">
    <property type="entry name" value="WH_DNA-bd_sf"/>
</dbReference>
<evidence type="ECO:0000313" key="2">
    <source>
        <dbReference type="Proteomes" id="UP000298722"/>
    </source>
</evidence>
<dbReference type="Proteomes" id="UP000298722">
    <property type="component" value="Plasmid pHMA33"/>
</dbReference>
<dbReference type="InterPro" id="IPR036388">
    <property type="entry name" value="WH-like_DNA-bd_sf"/>
</dbReference>
<keyword evidence="1" id="KW-0614">Plasmid</keyword>
<dbReference type="CDD" id="cd00090">
    <property type="entry name" value="HTH_ARSR"/>
    <property type="match status" value="1"/>
</dbReference>
<name>A0A4P8JQ49_HALMA</name>
<dbReference type="InterPro" id="IPR011991">
    <property type="entry name" value="ArsR-like_HTH"/>
</dbReference>
<geneLocation type="plasmid" evidence="2">
    <name>phma33</name>
</geneLocation>
<dbReference type="AlphaFoldDB" id="A0A4P8JQ49"/>
<dbReference type="RefSeq" id="WP_007190826.1">
    <property type="nucleotide sequence ID" value="NC_006389.1"/>
</dbReference>
<reference evidence="1 2" key="1">
    <citation type="submission" date="2019-04" db="EMBL/GenBank/DDBJ databases">
        <title>Methylomes of two halophilic Archaea, Haloarcula marismortui and Haloferax mediterranei.</title>
        <authorList>
            <person name="DasSarma S."/>
            <person name="DasSarma P."/>
            <person name="DasSarma S."/>
            <person name="Fomenkov A."/>
            <person name="Vincze T."/>
            <person name="Anton B.P."/>
            <person name="Roberts R.J."/>
        </authorList>
    </citation>
    <scope>NUCLEOTIDE SEQUENCE [LARGE SCALE GENOMIC DNA]</scope>
    <source>
        <strain evidence="1 2">ATCC 43049</strain>
        <plasmid evidence="2">phma33</plasmid>
    </source>
</reference>
<dbReference type="Gene3D" id="1.10.10.10">
    <property type="entry name" value="Winged helix-like DNA-binding domain superfamily/Winged helix DNA-binding domain"/>
    <property type="match status" value="1"/>
</dbReference>
<dbReference type="EMBL" id="CP039133">
    <property type="protein sequence ID" value="QCP89403.1"/>
    <property type="molecule type" value="Genomic_DNA"/>
</dbReference>
<sequence length="90" mass="10091">MAGDKPGPEQEVSDEELLRVLALAYKPALGTTEIADCVDLSRQAIDRRMKQLEEIRLVESGKFGSTRAWWLTDDGRRQVSDSELNEPSSQ</sequence>
<gene>
    <name evidence="1" type="ORF">E6P14_00260</name>
</gene>
<proteinExistence type="predicted"/>
<dbReference type="GeneID" id="40150541"/>
<protein>
    <submittedName>
        <fullName evidence="1">ArsR family transcriptional regulator</fullName>
    </submittedName>
</protein>
<evidence type="ECO:0000313" key="1">
    <source>
        <dbReference type="EMBL" id="QCP89403.1"/>
    </source>
</evidence>
<accession>A0A4P8JQ49</accession>
<organism evidence="1 2">
    <name type="scientific">Haloarcula marismortui (strain ATCC 43049 / DSM 3752 / JCM 8966 / VKM B-1809)</name>
    <name type="common">Halobacterium marismortui</name>
    <dbReference type="NCBI Taxonomy" id="272569"/>
    <lineage>
        <taxon>Archaea</taxon>
        <taxon>Methanobacteriati</taxon>
        <taxon>Methanobacteriota</taxon>
        <taxon>Stenosarchaea group</taxon>
        <taxon>Halobacteria</taxon>
        <taxon>Halobacteriales</taxon>
        <taxon>Haloarculaceae</taxon>
        <taxon>Haloarcula</taxon>
    </lineage>
</organism>
<dbReference type="SUPFAM" id="SSF46785">
    <property type="entry name" value="Winged helix' DNA-binding domain"/>
    <property type="match status" value="1"/>
</dbReference>